<evidence type="ECO:0000256" key="3">
    <source>
        <dbReference type="ARBA" id="ARBA00022553"/>
    </source>
</evidence>
<evidence type="ECO:0000256" key="1">
    <source>
        <dbReference type="ARBA" id="ARBA00000085"/>
    </source>
</evidence>
<evidence type="ECO:0000313" key="11">
    <source>
        <dbReference type="EMBL" id="SHJ23339.1"/>
    </source>
</evidence>
<dbReference type="PANTHER" id="PTHR24421">
    <property type="entry name" value="NITRATE/NITRITE SENSOR PROTEIN NARX-RELATED"/>
    <property type="match status" value="1"/>
</dbReference>
<evidence type="ECO:0000256" key="4">
    <source>
        <dbReference type="ARBA" id="ARBA00022679"/>
    </source>
</evidence>
<evidence type="ECO:0000256" key="2">
    <source>
        <dbReference type="ARBA" id="ARBA00012438"/>
    </source>
</evidence>
<proteinExistence type="predicted"/>
<keyword evidence="12" id="KW-1185">Reference proteome</keyword>
<keyword evidence="9" id="KW-1133">Transmembrane helix</keyword>
<evidence type="ECO:0000313" key="12">
    <source>
        <dbReference type="Proteomes" id="UP000184432"/>
    </source>
</evidence>
<comment type="catalytic activity">
    <reaction evidence="1">
        <text>ATP + protein L-histidine = ADP + protein N-phospho-L-histidine.</text>
        <dbReference type="EC" id="2.7.13.3"/>
    </reaction>
</comment>
<dbReference type="Gene3D" id="1.20.5.1930">
    <property type="match status" value="1"/>
</dbReference>
<evidence type="ECO:0000256" key="9">
    <source>
        <dbReference type="SAM" id="Phobius"/>
    </source>
</evidence>
<dbReference type="SUPFAM" id="SSF55874">
    <property type="entry name" value="ATPase domain of HSP90 chaperone/DNA topoisomerase II/histidine kinase"/>
    <property type="match status" value="1"/>
</dbReference>
<keyword evidence="7" id="KW-0067">ATP-binding</keyword>
<dbReference type="Pfam" id="PF02518">
    <property type="entry name" value="HATPase_c"/>
    <property type="match status" value="1"/>
</dbReference>
<dbReference type="InterPro" id="IPR003594">
    <property type="entry name" value="HATPase_dom"/>
</dbReference>
<dbReference type="InterPro" id="IPR036890">
    <property type="entry name" value="HATPase_C_sf"/>
</dbReference>
<dbReference type="EMBL" id="FQYP01000006">
    <property type="protein sequence ID" value="SHJ23339.1"/>
    <property type="molecule type" value="Genomic_DNA"/>
</dbReference>
<dbReference type="Gene3D" id="3.30.565.10">
    <property type="entry name" value="Histidine kinase-like ATPase, C-terminal domain"/>
    <property type="match status" value="1"/>
</dbReference>
<protein>
    <recommendedName>
        <fullName evidence="2">histidine kinase</fullName>
        <ecNumber evidence="2">2.7.13.3</ecNumber>
    </recommendedName>
</protein>
<accession>A0A1M6HMG3</accession>
<sequence length="252" mass="28835">MLVLFNVIFLAFIAGIIIFIYQYQVKKKKHNQQLLHKDETHKKEILKVQMEIQTNTMNHIGQEIHDSVGQKLTLASLYIKQLPIDQLEQYTTSIQSINDLVDHSLEELRQISRSLAKSSIKNQSVVDLLEQLSSRVNHLDKCEVKFEYPHPIKIHSVAVKTVIYRITQEFIQNSIKHAKCSLISIKLAQNADKIVLHLTDNGIGFDMNSITNGGIGINNFEKRAKWIGATLHYDSKINHGTQLTLEISENEL</sequence>
<name>A0A1M6HMG3_9FLAO</name>
<organism evidence="11 12">
    <name type="scientific">Aquimarina spongiae</name>
    <dbReference type="NCBI Taxonomy" id="570521"/>
    <lineage>
        <taxon>Bacteria</taxon>
        <taxon>Pseudomonadati</taxon>
        <taxon>Bacteroidota</taxon>
        <taxon>Flavobacteriia</taxon>
        <taxon>Flavobacteriales</taxon>
        <taxon>Flavobacteriaceae</taxon>
        <taxon>Aquimarina</taxon>
    </lineage>
</organism>
<evidence type="ECO:0000259" key="10">
    <source>
        <dbReference type="PROSITE" id="PS50109"/>
    </source>
</evidence>
<keyword evidence="9" id="KW-0472">Membrane</keyword>
<keyword evidence="8" id="KW-0902">Two-component regulatory system</keyword>
<dbReference type="PANTHER" id="PTHR24421:SF10">
    <property type="entry name" value="NITRATE_NITRITE SENSOR PROTEIN NARQ"/>
    <property type="match status" value="1"/>
</dbReference>
<feature type="transmembrane region" description="Helical" evidence="9">
    <location>
        <begin position="6"/>
        <end position="23"/>
    </location>
</feature>
<dbReference type="GO" id="GO:0000155">
    <property type="term" value="F:phosphorelay sensor kinase activity"/>
    <property type="evidence" value="ECO:0007669"/>
    <property type="project" value="InterPro"/>
</dbReference>
<feature type="domain" description="Histidine kinase" evidence="10">
    <location>
        <begin position="59"/>
        <end position="251"/>
    </location>
</feature>
<dbReference type="InterPro" id="IPR011712">
    <property type="entry name" value="Sig_transdc_His_kin_sub3_dim/P"/>
</dbReference>
<keyword evidence="9" id="KW-0812">Transmembrane</keyword>
<dbReference type="InterPro" id="IPR050482">
    <property type="entry name" value="Sensor_HK_TwoCompSys"/>
</dbReference>
<keyword evidence="3" id="KW-0597">Phosphoprotein</keyword>
<dbReference type="Proteomes" id="UP000184432">
    <property type="component" value="Unassembled WGS sequence"/>
</dbReference>
<evidence type="ECO:0000256" key="7">
    <source>
        <dbReference type="ARBA" id="ARBA00022840"/>
    </source>
</evidence>
<evidence type="ECO:0000256" key="8">
    <source>
        <dbReference type="ARBA" id="ARBA00023012"/>
    </source>
</evidence>
<dbReference type="EC" id="2.7.13.3" evidence="2"/>
<dbReference type="GO" id="GO:0016020">
    <property type="term" value="C:membrane"/>
    <property type="evidence" value="ECO:0007669"/>
    <property type="project" value="InterPro"/>
</dbReference>
<gene>
    <name evidence="11" type="ORF">SAMN04488508_106359</name>
</gene>
<keyword evidence="5" id="KW-0547">Nucleotide-binding</keyword>
<dbReference type="RefSeq" id="WP_073317479.1">
    <property type="nucleotide sequence ID" value="NZ_FQYP01000006.1"/>
</dbReference>
<reference evidence="12" key="1">
    <citation type="submission" date="2016-11" db="EMBL/GenBank/DDBJ databases">
        <authorList>
            <person name="Varghese N."/>
            <person name="Submissions S."/>
        </authorList>
    </citation>
    <scope>NUCLEOTIDE SEQUENCE [LARGE SCALE GENOMIC DNA]</scope>
    <source>
        <strain evidence="12">DSM 22623</strain>
    </source>
</reference>
<keyword evidence="6 11" id="KW-0418">Kinase</keyword>
<dbReference type="InterPro" id="IPR005467">
    <property type="entry name" value="His_kinase_dom"/>
</dbReference>
<dbReference type="GO" id="GO:0005524">
    <property type="term" value="F:ATP binding"/>
    <property type="evidence" value="ECO:0007669"/>
    <property type="project" value="UniProtKB-KW"/>
</dbReference>
<dbReference type="PROSITE" id="PS50109">
    <property type="entry name" value="HIS_KIN"/>
    <property type="match status" value="1"/>
</dbReference>
<dbReference type="Pfam" id="PF07730">
    <property type="entry name" value="HisKA_3"/>
    <property type="match status" value="1"/>
</dbReference>
<dbReference type="AlphaFoldDB" id="A0A1M6HMG3"/>
<keyword evidence="4" id="KW-0808">Transferase</keyword>
<dbReference type="GO" id="GO:0046983">
    <property type="term" value="F:protein dimerization activity"/>
    <property type="evidence" value="ECO:0007669"/>
    <property type="project" value="InterPro"/>
</dbReference>
<evidence type="ECO:0000256" key="5">
    <source>
        <dbReference type="ARBA" id="ARBA00022741"/>
    </source>
</evidence>
<evidence type="ECO:0000256" key="6">
    <source>
        <dbReference type="ARBA" id="ARBA00022777"/>
    </source>
</evidence>
<dbReference type="CDD" id="cd16917">
    <property type="entry name" value="HATPase_UhpB-NarQ-NarX-like"/>
    <property type="match status" value="1"/>
</dbReference>
<dbReference type="STRING" id="570521.SAMN04488508_106359"/>